<comment type="caution">
    <text evidence="1">The sequence shown here is derived from an EMBL/GenBank/DDBJ whole genome shotgun (WGS) entry which is preliminary data.</text>
</comment>
<keyword evidence="2" id="KW-1185">Reference proteome</keyword>
<feature type="non-terminal residue" evidence="1">
    <location>
        <position position="287"/>
    </location>
</feature>
<reference evidence="1" key="1">
    <citation type="submission" date="2021-06" db="EMBL/GenBank/DDBJ databases">
        <authorList>
            <person name="Kallberg Y."/>
            <person name="Tangrot J."/>
            <person name="Rosling A."/>
        </authorList>
    </citation>
    <scope>NUCLEOTIDE SEQUENCE</scope>
    <source>
        <strain evidence="1">CL356</strain>
    </source>
</reference>
<evidence type="ECO:0000313" key="1">
    <source>
        <dbReference type="EMBL" id="CAG8656101.1"/>
    </source>
</evidence>
<organism evidence="1 2">
    <name type="scientific">Acaulospora colombiana</name>
    <dbReference type="NCBI Taxonomy" id="27376"/>
    <lineage>
        <taxon>Eukaryota</taxon>
        <taxon>Fungi</taxon>
        <taxon>Fungi incertae sedis</taxon>
        <taxon>Mucoromycota</taxon>
        <taxon>Glomeromycotina</taxon>
        <taxon>Glomeromycetes</taxon>
        <taxon>Diversisporales</taxon>
        <taxon>Acaulosporaceae</taxon>
        <taxon>Acaulospora</taxon>
    </lineage>
</organism>
<evidence type="ECO:0000313" key="2">
    <source>
        <dbReference type="Proteomes" id="UP000789525"/>
    </source>
</evidence>
<sequence>MPLANKSKSALRSTSTPVSIRRAIPWGIIRSFNAPIMKYLPAQILLLLSSSLFSSVRAAQLNRTGETTIYGYRGTIYTAHDYRPICGTLSPDQFQEELSVHDACTAPIRAFSSTADTFALYTSTGTRQSDTSPIARGTAYCMCYALGTVSGDKQANFCILVDKDGKTTDVNSNTLSVAYGRGFAEGNFQSGEKALPQCFEIDVAAVTASIDAAGTETHVQVAGPSTTENTGSSPTGSSGSNSPSSSSSTNVQQVYSSGSPSSSPSSQSSVGSSTNTRTTRSTSKSPG</sequence>
<gene>
    <name evidence="1" type="ORF">ACOLOM_LOCUS8413</name>
</gene>
<dbReference type="EMBL" id="CAJVPT010021642">
    <property type="protein sequence ID" value="CAG8656101.1"/>
    <property type="molecule type" value="Genomic_DNA"/>
</dbReference>
<accession>A0ACA9NN59</accession>
<protein>
    <submittedName>
        <fullName evidence="1">7354_t:CDS:1</fullName>
    </submittedName>
</protein>
<name>A0ACA9NN59_9GLOM</name>
<dbReference type="Proteomes" id="UP000789525">
    <property type="component" value="Unassembled WGS sequence"/>
</dbReference>
<proteinExistence type="predicted"/>